<sequence>MWRLRSKGRTEGNDGPRKDNMAFQTVFDPVVFQSSPPVYQIDKAREDEDKDKEHGKAKLDPPPSSGTAKVED</sequence>
<feature type="region of interest" description="Disordered" evidence="1">
    <location>
        <begin position="1"/>
        <end position="72"/>
    </location>
</feature>
<evidence type="ECO:0000313" key="2">
    <source>
        <dbReference type="EMBL" id="KKL87205.1"/>
    </source>
</evidence>
<accession>A0A0F9HZY8</accession>
<feature type="compositionally biased region" description="Basic and acidic residues" evidence="1">
    <location>
        <begin position="8"/>
        <end position="20"/>
    </location>
</feature>
<comment type="caution">
    <text evidence="2">The sequence shown here is derived from an EMBL/GenBank/DDBJ whole genome shotgun (WGS) entry which is preliminary data.</text>
</comment>
<evidence type="ECO:0000256" key="1">
    <source>
        <dbReference type="SAM" id="MobiDB-lite"/>
    </source>
</evidence>
<proteinExistence type="predicted"/>
<feature type="compositionally biased region" description="Basic and acidic residues" evidence="1">
    <location>
        <begin position="42"/>
        <end position="59"/>
    </location>
</feature>
<name>A0A0F9HZY8_9ZZZZ</name>
<reference evidence="2" key="1">
    <citation type="journal article" date="2015" name="Nature">
        <title>Complex archaea that bridge the gap between prokaryotes and eukaryotes.</title>
        <authorList>
            <person name="Spang A."/>
            <person name="Saw J.H."/>
            <person name="Jorgensen S.L."/>
            <person name="Zaremba-Niedzwiedzka K."/>
            <person name="Martijn J."/>
            <person name="Lind A.E."/>
            <person name="van Eijk R."/>
            <person name="Schleper C."/>
            <person name="Guy L."/>
            <person name="Ettema T.J."/>
        </authorList>
    </citation>
    <scope>NUCLEOTIDE SEQUENCE</scope>
</reference>
<organism evidence="2">
    <name type="scientific">marine sediment metagenome</name>
    <dbReference type="NCBI Taxonomy" id="412755"/>
    <lineage>
        <taxon>unclassified sequences</taxon>
        <taxon>metagenomes</taxon>
        <taxon>ecological metagenomes</taxon>
    </lineage>
</organism>
<dbReference type="EMBL" id="LAZR01020899">
    <property type="protein sequence ID" value="KKL87205.1"/>
    <property type="molecule type" value="Genomic_DNA"/>
</dbReference>
<dbReference type="AlphaFoldDB" id="A0A0F9HZY8"/>
<gene>
    <name evidence="2" type="ORF">LCGC14_1937030</name>
</gene>
<protein>
    <submittedName>
        <fullName evidence="2">Uncharacterized protein</fullName>
    </submittedName>
</protein>